<protein>
    <submittedName>
        <fullName evidence="1">Uncharacterized protein</fullName>
    </submittedName>
</protein>
<evidence type="ECO:0000313" key="1">
    <source>
        <dbReference type="EMBL" id="KKK59121.1"/>
    </source>
</evidence>
<proteinExistence type="predicted"/>
<sequence length="226" mass="24023">MTDGLKATHGVIMREVSGVLAIADRPLPLFGLERHRRAIIHIMQEANLALGAGDEVRFLLETAYGAGPFVASGELLDEAADINDSQSSFTVDDTTTFVVGDVIRLDVERMLVTALDGAGPGVLTVERAFGGDAPAAHVNNVAIFLQDVDWVTVSNIMYDNTDNGTAPEAVVVIGSTSITPVIADDLDAALADNTILALPLGDRLRLRTTIANTPSYRYSARASFQN</sequence>
<reference evidence="1" key="1">
    <citation type="journal article" date="2015" name="Nature">
        <title>Complex archaea that bridge the gap between prokaryotes and eukaryotes.</title>
        <authorList>
            <person name="Spang A."/>
            <person name="Saw J.H."/>
            <person name="Jorgensen S.L."/>
            <person name="Zaremba-Niedzwiedzka K."/>
            <person name="Martijn J."/>
            <person name="Lind A.E."/>
            <person name="van Eijk R."/>
            <person name="Schleper C."/>
            <person name="Guy L."/>
            <person name="Ettema T.J."/>
        </authorList>
    </citation>
    <scope>NUCLEOTIDE SEQUENCE</scope>
</reference>
<accession>A0A0F8ZGI2</accession>
<comment type="caution">
    <text evidence="1">The sequence shown here is derived from an EMBL/GenBank/DDBJ whole genome shotgun (WGS) entry which is preliminary data.</text>
</comment>
<name>A0A0F8ZGI2_9ZZZZ</name>
<dbReference type="EMBL" id="LAZR01063634">
    <property type="protein sequence ID" value="KKK59121.1"/>
    <property type="molecule type" value="Genomic_DNA"/>
</dbReference>
<organism evidence="1">
    <name type="scientific">marine sediment metagenome</name>
    <dbReference type="NCBI Taxonomy" id="412755"/>
    <lineage>
        <taxon>unclassified sequences</taxon>
        <taxon>metagenomes</taxon>
        <taxon>ecological metagenomes</taxon>
    </lineage>
</organism>
<gene>
    <name evidence="1" type="ORF">LCGC14_3037560</name>
</gene>
<dbReference type="AlphaFoldDB" id="A0A0F8ZGI2"/>